<reference evidence="4 5" key="1">
    <citation type="submission" date="2017-04" db="EMBL/GenBank/DDBJ databases">
        <title>The new phylogeny of genus Mycobacterium.</title>
        <authorList>
            <person name="Tortoli E."/>
            <person name="Trovato A."/>
            <person name="Cirillo D.M."/>
        </authorList>
    </citation>
    <scope>NUCLEOTIDE SEQUENCE [LARGE SCALE GENOMIC DNA]</scope>
    <source>
        <strain evidence="4 5">DSM 45247</strain>
    </source>
</reference>
<evidence type="ECO:0000256" key="2">
    <source>
        <dbReference type="RuleBase" id="RU003616"/>
    </source>
</evidence>
<dbReference type="PANTHER" id="PTHR11527">
    <property type="entry name" value="HEAT-SHOCK PROTEIN 20 FAMILY MEMBER"/>
    <property type="match status" value="1"/>
</dbReference>
<keyword evidence="5" id="KW-1185">Reference proteome</keyword>
<dbReference type="Pfam" id="PF00011">
    <property type="entry name" value="HSP20"/>
    <property type="match status" value="1"/>
</dbReference>
<dbReference type="InterPro" id="IPR002068">
    <property type="entry name" value="A-crystallin/Hsp20_dom"/>
</dbReference>
<feature type="domain" description="SHSP" evidence="3">
    <location>
        <begin position="40"/>
        <end position="150"/>
    </location>
</feature>
<dbReference type="EMBL" id="NCXM01000011">
    <property type="protein sequence ID" value="OSC28068.1"/>
    <property type="molecule type" value="Genomic_DNA"/>
</dbReference>
<sequence>MALPVRRTSTTPTTWRPYRGFEDIYSEFDRLVQSLVSAPGGDGAWLPAADVSETDAAYIVEIELPGVHREDVDVELDGNELVVTGEVKEKKREGLLRRRTRRVGNFEYRVTLPGDFRPDDVEASLAHGVLTIQVPKAQTTKHSKIEVSESSSK</sequence>
<evidence type="ECO:0000313" key="5">
    <source>
        <dbReference type="Proteomes" id="UP000242320"/>
    </source>
</evidence>
<organism evidence="4 5">
    <name type="scientific">Mycolicibacterium vulneris</name>
    <dbReference type="NCBI Taxonomy" id="547163"/>
    <lineage>
        <taxon>Bacteria</taxon>
        <taxon>Bacillati</taxon>
        <taxon>Actinomycetota</taxon>
        <taxon>Actinomycetes</taxon>
        <taxon>Mycobacteriales</taxon>
        <taxon>Mycobacteriaceae</taxon>
        <taxon>Mycolicibacterium</taxon>
    </lineage>
</organism>
<evidence type="ECO:0000313" key="4">
    <source>
        <dbReference type="EMBL" id="OSC28068.1"/>
    </source>
</evidence>
<gene>
    <name evidence="4" type="ORF">B8W69_12705</name>
</gene>
<accession>A0A1X2L226</accession>
<evidence type="ECO:0000259" key="3">
    <source>
        <dbReference type="PROSITE" id="PS01031"/>
    </source>
</evidence>
<dbReference type="InterPro" id="IPR008978">
    <property type="entry name" value="HSP20-like_chaperone"/>
</dbReference>
<dbReference type="OrthoDB" id="9809760at2"/>
<protein>
    <submittedName>
        <fullName evidence="4">Heat-shock protein Hsp20</fullName>
    </submittedName>
</protein>
<dbReference type="SUPFAM" id="SSF49764">
    <property type="entry name" value="HSP20-like chaperones"/>
    <property type="match status" value="1"/>
</dbReference>
<dbReference type="Proteomes" id="UP000242320">
    <property type="component" value="Unassembled WGS sequence"/>
</dbReference>
<dbReference type="AlphaFoldDB" id="A0A1X2L226"/>
<dbReference type="PROSITE" id="PS01031">
    <property type="entry name" value="SHSP"/>
    <property type="match status" value="1"/>
</dbReference>
<name>A0A1X2L226_9MYCO</name>
<proteinExistence type="inferred from homology"/>
<dbReference type="Gene3D" id="2.60.40.790">
    <property type="match status" value="1"/>
</dbReference>
<comment type="caution">
    <text evidence="4">The sequence shown here is derived from an EMBL/GenBank/DDBJ whole genome shotgun (WGS) entry which is preliminary data.</text>
</comment>
<dbReference type="CDD" id="cd06464">
    <property type="entry name" value="ACD_sHsps-like"/>
    <property type="match status" value="1"/>
</dbReference>
<dbReference type="InterPro" id="IPR031107">
    <property type="entry name" value="Small_HSP"/>
</dbReference>
<evidence type="ECO:0000256" key="1">
    <source>
        <dbReference type="PROSITE-ProRule" id="PRU00285"/>
    </source>
</evidence>
<comment type="similarity">
    <text evidence="1 2">Belongs to the small heat shock protein (HSP20) family.</text>
</comment>